<dbReference type="Pfam" id="PF02390">
    <property type="entry name" value="Methyltransf_4"/>
    <property type="match status" value="1"/>
</dbReference>
<evidence type="ECO:0000256" key="5">
    <source>
        <dbReference type="ARBA" id="ARBA00022691"/>
    </source>
</evidence>
<dbReference type="PANTHER" id="PTHR23417:SF14">
    <property type="entry name" value="PENTACOTRIPEPTIDE-REPEAT REGION OF PRORP DOMAIN-CONTAINING PROTEIN"/>
    <property type="match status" value="1"/>
</dbReference>
<feature type="binding site" evidence="7">
    <location>
        <position position="61"/>
    </location>
    <ligand>
        <name>S-adenosyl-L-methionine</name>
        <dbReference type="ChEBI" id="CHEBI:59789"/>
    </ligand>
</feature>
<comment type="catalytic activity">
    <reaction evidence="1 7">
        <text>guanosine(46) in tRNA + S-adenosyl-L-methionine = N(7)-methylguanosine(46) in tRNA + S-adenosyl-L-homocysteine</text>
        <dbReference type="Rhea" id="RHEA:42708"/>
        <dbReference type="Rhea" id="RHEA-COMP:10188"/>
        <dbReference type="Rhea" id="RHEA-COMP:10189"/>
        <dbReference type="ChEBI" id="CHEBI:57856"/>
        <dbReference type="ChEBI" id="CHEBI:59789"/>
        <dbReference type="ChEBI" id="CHEBI:74269"/>
        <dbReference type="ChEBI" id="CHEBI:74480"/>
        <dbReference type="EC" id="2.1.1.33"/>
    </reaction>
</comment>
<evidence type="ECO:0000256" key="6">
    <source>
        <dbReference type="ARBA" id="ARBA00022694"/>
    </source>
</evidence>
<dbReference type="SUPFAM" id="SSF53335">
    <property type="entry name" value="S-adenosyl-L-methionine-dependent methyltransferases"/>
    <property type="match status" value="1"/>
</dbReference>
<comment type="similarity">
    <text evidence="7">Belongs to the class I-like SAM-binding methyltransferase superfamily. TrmB family.</text>
</comment>
<name>A0A1U9NKD4_9BACT</name>
<dbReference type="InterPro" id="IPR055361">
    <property type="entry name" value="tRNA_methyltr_TrmB_bact"/>
</dbReference>
<dbReference type="InterPro" id="IPR003358">
    <property type="entry name" value="tRNA_(Gua-N-7)_MeTrfase_Trmb"/>
</dbReference>
<evidence type="ECO:0000256" key="2">
    <source>
        <dbReference type="ARBA" id="ARBA00003015"/>
    </source>
</evidence>
<feature type="binding site" evidence="7">
    <location>
        <begin position="185"/>
        <end position="188"/>
    </location>
    <ligand>
        <name>substrate</name>
    </ligand>
</feature>
<keyword evidence="4 7" id="KW-0808">Transferase</keyword>
<dbReference type="EC" id="2.1.1.33" evidence="7"/>
<dbReference type="GO" id="GO:0043527">
    <property type="term" value="C:tRNA methyltransferase complex"/>
    <property type="evidence" value="ECO:0007669"/>
    <property type="project" value="TreeGrafter"/>
</dbReference>
<dbReference type="Proteomes" id="UP000189674">
    <property type="component" value="Chromosome"/>
</dbReference>
<evidence type="ECO:0000313" key="9">
    <source>
        <dbReference type="Proteomes" id="UP000189674"/>
    </source>
</evidence>
<keyword evidence="9" id="KW-1185">Reference proteome</keyword>
<organism evidence="8 9">
    <name type="scientific">Anaerohalosphaera lusitana</name>
    <dbReference type="NCBI Taxonomy" id="1936003"/>
    <lineage>
        <taxon>Bacteria</taxon>
        <taxon>Pseudomonadati</taxon>
        <taxon>Planctomycetota</taxon>
        <taxon>Phycisphaerae</taxon>
        <taxon>Sedimentisphaerales</taxon>
        <taxon>Anaerohalosphaeraceae</taxon>
        <taxon>Anaerohalosphaera</taxon>
    </lineage>
</organism>
<dbReference type="Gene3D" id="3.40.50.150">
    <property type="entry name" value="Vaccinia Virus protein VP39"/>
    <property type="match status" value="1"/>
</dbReference>
<dbReference type="AlphaFoldDB" id="A0A1U9NKD4"/>
<evidence type="ECO:0000256" key="3">
    <source>
        <dbReference type="ARBA" id="ARBA00022603"/>
    </source>
</evidence>
<reference evidence="9" key="1">
    <citation type="submission" date="2017-02" db="EMBL/GenBank/DDBJ databases">
        <title>Comparative genomics and description of representatives of a novel lineage of planctomycetes thriving in anoxic sediments.</title>
        <authorList>
            <person name="Spring S."/>
            <person name="Bunk B."/>
            <person name="Sproer C."/>
        </authorList>
    </citation>
    <scope>NUCLEOTIDE SEQUENCE [LARGE SCALE GENOMIC DNA]</scope>
    <source>
        <strain evidence="9">ST-NAGAB-D1</strain>
    </source>
</reference>
<sequence>MRKINDYPDVSLTSEELDGRLNFKDIFGRNGAVHLEIGSGKGTFLVHQAKAQPGVNFLGIEWANKYYCHAVDRIGRWGLDNVRITRADAAQFLREHVADESLDCLHLYFPDPWPKKRHHKRRFFNAKNMDEVLRCLVPGGRVNVATDHAGYFSQMEEVTQGLGDRIERVEFVRAAGAEDGEMVGTNYERKYAEEGRQTFTLAFLKAE</sequence>
<accession>A0A1U9NKD4</accession>
<dbReference type="PANTHER" id="PTHR23417">
    <property type="entry name" value="3-DEOXY-D-MANNO-OCTULOSONIC-ACID TRANSFERASE/TRNA GUANINE-N 7 - -METHYLTRANSFERASE"/>
    <property type="match status" value="1"/>
</dbReference>
<dbReference type="InterPro" id="IPR029063">
    <property type="entry name" value="SAM-dependent_MTases_sf"/>
</dbReference>
<dbReference type="CDD" id="cd02440">
    <property type="entry name" value="AdoMet_MTases"/>
    <property type="match status" value="1"/>
</dbReference>
<keyword evidence="6 7" id="KW-0819">tRNA processing</keyword>
<comment type="function">
    <text evidence="2 7">Catalyzes the formation of N(7)-methylguanine at position 46 (m7G46) in tRNA.</text>
</comment>
<keyword evidence="5 7" id="KW-0949">S-adenosyl-L-methionine</keyword>
<comment type="caution">
    <text evidence="7">Lacks conserved residue(s) required for the propagation of feature annotation.</text>
</comment>
<proteinExistence type="inferred from homology"/>
<dbReference type="EMBL" id="CP019791">
    <property type="protein sequence ID" value="AQT68050.1"/>
    <property type="molecule type" value="Genomic_DNA"/>
</dbReference>
<protein>
    <recommendedName>
        <fullName evidence="7">tRNA (guanine-N(7)-)-methyltransferase</fullName>
        <ecNumber evidence="7">2.1.1.33</ecNumber>
    </recommendedName>
    <alternativeName>
        <fullName evidence="7">tRNA (guanine(46)-N(7))-methyltransferase</fullName>
    </alternativeName>
    <alternativeName>
        <fullName evidence="7">tRNA(m7G46)-methyltransferase</fullName>
    </alternativeName>
</protein>
<feature type="binding site" evidence="7">
    <location>
        <position position="147"/>
    </location>
    <ligand>
        <name>substrate</name>
    </ligand>
</feature>
<feature type="binding site" evidence="7">
    <location>
        <position position="36"/>
    </location>
    <ligand>
        <name>S-adenosyl-L-methionine</name>
        <dbReference type="ChEBI" id="CHEBI:59789"/>
    </ligand>
</feature>
<dbReference type="GO" id="GO:0008176">
    <property type="term" value="F:tRNA (guanine(46)-N7)-methyltransferase activity"/>
    <property type="evidence" value="ECO:0007669"/>
    <property type="project" value="UniProtKB-UniRule"/>
</dbReference>
<keyword evidence="3 7" id="KW-0489">Methyltransferase</keyword>
<dbReference type="HAMAP" id="MF_01057">
    <property type="entry name" value="tRNA_methyltr_TrmB"/>
    <property type="match status" value="1"/>
</dbReference>
<evidence type="ECO:0000256" key="4">
    <source>
        <dbReference type="ARBA" id="ARBA00022679"/>
    </source>
</evidence>
<dbReference type="RefSeq" id="WP_146660739.1">
    <property type="nucleotide sequence ID" value="NZ_CP019791.1"/>
</dbReference>
<dbReference type="PROSITE" id="PS51625">
    <property type="entry name" value="SAM_MT_TRMB"/>
    <property type="match status" value="1"/>
</dbReference>
<gene>
    <name evidence="7 8" type="primary">trmB</name>
    <name evidence="8" type="ORF">STSP2_01204</name>
</gene>
<evidence type="ECO:0000256" key="7">
    <source>
        <dbReference type="HAMAP-Rule" id="MF_01057"/>
    </source>
</evidence>
<dbReference type="STRING" id="1936003.STSP2_01204"/>
<feature type="binding site" evidence="7">
    <location>
        <position position="88"/>
    </location>
    <ligand>
        <name>S-adenosyl-L-methionine</name>
        <dbReference type="ChEBI" id="CHEBI:59789"/>
    </ligand>
</feature>
<comment type="pathway">
    <text evidence="7">tRNA modification; N(7)-methylguanine-tRNA biosynthesis.</text>
</comment>
<evidence type="ECO:0000256" key="1">
    <source>
        <dbReference type="ARBA" id="ARBA00000142"/>
    </source>
</evidence>
<feature type="binding site" evidence="7">
    <location>
        <position position="111"/>
    </location>
    <ligand>
        <name>S-adenosyl-L-methionine</name>
        <dbReference type="ChEBI" id="CHEBI:59789"/>
    </ligand>
</feature>
<dbReference type="NCBIfam" id="TIGR00091">
    <property type="entry name" value="tRNA (guanosine(46)-N7)-methyltransferase TrmB"/>
    <property type="match status" value="1"/>
</dbReference>
<dbReference type="KEGG" id="alus:STSP2_01204"/>
<feature type="binding site" evidence="7">
    <location>
        <position position="115"/>
    </location>
    <ligand>
        <name>substrate</name>
    </ligand>
</feature>
<dbReference type="OrthoDB" id="9802090at2"/>
<dbReference type="UniPathway" id="UPA00989"/>
<evidence type="ECO:0000313" key="8">
    <source>
        <dbReference type="EMBL" id="AQT68050.1"/>
    </source>
</evidence>